<dbReference type="CDD" id="cd05246">
    <property type="entry name" value="dTDP_GD_SDR_e"/>
    <property type="match status" value="1"/>
</dbReference>
<dbReference type="STRING" id="1423739.FC85_GL000369"/>
<evidence type="ECO:0000256" key="9">
    <source>
        <dbReference type="SAM" id="Phobius"/>
    </source>
</evidence>
<dbReference type="Gene3D" id="3.40.50.720">
    <property type="entry name" value="NAD(P)-binding Rossmann-like Domain"/>
    <property type="match status" value="1"/>
</dbReference>
<dbReference type="Pfam" id="PF16363">
    <property type="entry name" value="GDP_Man_Dehyd"/>
    <property type="match status" value="1"/>
</dbReference>
<name>A0A0R1S9W1_9LACO</name>
<dbReference type="EC" id="4.2.1.46" evidence="4 8"/>
<evidence type="ECO:0000256" key="1">
    <source>
        <dbReference type="ARBA" id="ARBA00001539"/>
    </source>
</evidence>
<keyword evidence="9" id="KW-0812">Transmembrane</keyword>
<evidence type="ECO:0000256" key="2">
    <source>
        <dbReference type="ARBA" id="ARBA00001911"/>
    </source>
</evidence>
<dbReference type="AlphaFoldDB" id="A0A0R1S9W1"/>
<feature type="domain" description="NAD(P)-binding" evidence="10">
    <location>
        <begin position="14"/>
        <end position="314"/>
    </location>
</feature>
<evidence type="ECO:0000256" key="3">
    <source>
        <dbReference type="ARBA" id="ARBA00008178"/>
    </source>
</evidence>
<dbReference type="NCBIfam" id="TIGR01181">
    <property type="entry name" value="dTDP_gluc_dehyt"/>
    <property type="match status" value="1"/>
</dbReference>
<evidence type="ECO:0000313" key="11">
    <source>
        <dbReference type="EMBL" id="KRL65225.1"/>
    </source>
</evidence>
<organism evidence="11 12">
    <name type="scientific">Lentilactobacillus diolivorans DSM 14421</name>
    <dbReference type="NCBI Taxonomy" id="1423739"/>
    <lineage>
        <taxon>Bacteria</taxon>
        <taxon>Bacillati</taxon>
        <taxon>Bacillota</taxon>
        <taxon>Bacilli</taxon>
        <taxon>Lactobacillales</taxon>
        <taxon>Lactobacillaceae</taxon>
        <taxon>Lentilactobacillus</taxon>
    </lineage>
</organism>
<dbReference type="InterPro" id="IPR005888">
    <property type="entry name" value="dTDP_Gluc_deHydtase"/>
</dbReference>
<evidence type="ECO:0000259" key="10">
    <source>
        <dbReference type="Pfam" id="PF16363"/>
    </source>
</evidence>
<evidence type="ECO:0000256" key="8">
    <source>
        <dbReference type="RuleBase" id="RU004473"/>
    </source>
</evidence>
<dbReference type="Proteomes" id="UP000052013">
    <property type="component" value="Unassembled WGS sequence"/>
</dbReference>
<reference evidence="11 12" key="1">
    <citation type="journal article" date="2015" name="Genome Announc.">
        <title>Expanding the biotechnology potential of lactobacilli through comparative genomics of 213 strains and associated genera.</title>
        <authorList>
            <person name="Sun Z."/>
            <person name="Harris H.M."/>
            <person name="McCann A."/>
            <person name="Guo C."/>
            <person name="Argimon S."/>
            <person name="Zhang W."/>
            <person name="Yang X."/>
            <person name="Jeffery I.B."/>
            <person name="Cooney J.C."/>
            <person name="Kagawa T.F."/>
            <person name="Liu W."/>
            <person name="Song Y."/>
            <person name="Salvetti E."/>
            <person name="Wrobel A."/>
            <person name="Rasinkangas P."/>
            <person name="Parkhill J."/>
            <person name="Rea M.C."/>
            <person name="O'Sullivan O."/>
            <person name="Ritari J."/>
            <person name="Douillard F.P."/>
            <person name="Paul Ross R."/>
            <person name="Yang R."/>
            <person name="Briner A.E."/>
            <person name="Felis G.E."/>
            <person name="de Vos W.M."/>
            <person name="Barrangou R."/>
            <person name="Klaenhammer T.R."/>
            <person name="Caufield P.W."/>
            <person name="Cui Y."/>
            <person name="Zhang H."/>
            <person name="O'Toole P.W."/>
        </authorList>
    </citation>
    <scope>NUCLEOTIDE SEQUENCE [LARGE SCALE GENOMIC DNA]</scope>
    <source>
        <strain evidence="11 12">DSM 14421</strain>
    </source>
</reference>
<evidence type="ECO:0000256" key="6">
    <source>
        <dbReference type="ARBA" id="ARBA00023027"/>
    </source>
</evidence>
<gene>
    <name evidence="11" type="ORF">FC85_GL000369</name>
</gene>
<dbReference type="PATRIC" id="fig|1423739.3.peg.386"/>
<dbReference type="InterPro" id="IPR016040">
    <property type="entry name" value="NAD(P)-bd_dom"/>
</dbReference>
<comment type="similarity">
    <text evidence="3 8">Belongs to the NAD(P)-dependent epimerase/dehydratase family. dTDP-glucose dehydratase subfamily.</text>
</comment>
<dbReference type="GO" id="GO:0009225">
    <property type="term" value="P:nucleotide-sugar metabolic process"/>
    <property type="evidence" value="ECO:0007669"/>
    <property type="project" value="InterPro"/>
</dbReference>
<evidence type="ECO:0000256" key="5">
    <source>
        <dbReference type="ARBA" id="ARBA00016977"/>
    </source>
</evidence>
<evidence type="ECO:0000256" key="4">
    <source>
        <dbReference type="ARBA" id="ARBA00011990"/>
    </source>
</evidence>
<comment type="catalytic activity">
    <reaction evidence="1 8">
        <text>dTDP-alpha-D-glucose = dTDP-4-dehydro-6-deoxy-alpha-D-glucose + H2O</text>
        <dbReference type="Rhea" id="RHEA:17221"/>
        <dbReference type="ChEBI" id="CHEBI:15377"/>
        <dbReference type="ChEBI" id="CHEBI:57477"/>
        <dbReference type="ChEBI" id="CHEBI:57649"/>
        <dbReference type="EC" id="4.2.1.46"/>
    </reaction>
</comment>
<evidence type="ECO:0000313" key="12">
    <source>
        <dbReference type="Proteomes" id="UP000052013"/>
    </source>
</evidence>
<dbReference type="InterPro" id="IPR036291">
    <property type="entry name" value="NAD(P)-bd_dom_sf"/>
</dbReference>
<feature type="transmembrane region" description="Helical" evidence="9">
    <location>
        <begin position="12"/>
        <end position="31"/>
    </location>
</feature>
<dbReference type="EMBL" id="AZEY01000073">
    <property type="protein sequence ID" value="KRL65225.1"/>
    <property type="molecule type" value="Genomic_DNA"/>
</dbReference>
<sequence>MIRLTKGGKELNLLVTGGAGFIGSNFIHYLMASQSHDSLVNYDLLTYAGNLANLADINDDSRYTFVQGDITDEAHVNAIIKDYRIDGIVNFAAESHVDRSILNPNAFVSSNFVGLSVLLNAARKFNIRLVQISTDEVYGTAKFHQAFDENGALKPSSPYSATKASADLLALAYFKTYGTDICITRSANNYGRFQFPEKLIPLMVVNGLLGKKLPIYGKGENSRDWLNVVDNCAAIDAVLRSGKSGQIYNIAGHYYRTNLEVVNQIVQELGLSKSQIEFVSDRPANDLQYMIDDSKIRSELGWHPQVSFSQGLRATIKWYVNHAAWWRPLLKQVKNR</sequence>
<keyword evidence="6" id="KW-0520">NAD</keyword>
<accession>A0A0R1S9W1</accession>
<dbReference type="Gene3D" id="3.90.25.10">
    <property type="entry name" value="UDP-galactose 4-epimerase, domain 1"/>
    <property type="match status" value="1"/>
</dbReference>
<dbReference type="PANTHER" id="PTHR43000">
    <property type="entry name" value="DTDP-D-GLUCOSE 4,6-DEHYDRATASE-RELATED"/>
    <property type="match status" value="1"/>
</dbReference>
<keyword evidence="9" id="KW-1133">Transmembrane helix</keyword>
<comment type="cofactor">
    <cofactor evidence="2 8">
        <name>NAD(+)</name>
        <dbReference type="ChEBI" id="CHEBI:57540"/>
    </cofactor>
</comment>
<keyword evidence="7 8" id="KW-0456">Lyase</keyword>
<evidence type="ECO:0000256" key="7">
    <source>
        <dbReference type="ARBA" id="ARBA00023239"/>
    </source>
</evidence>
<comment type="caution">
    <text evidence="11">The sequence shown here is derived from an EMBL/GenBank/DDBJ whole genome shotgun (WGS) entry which is preliminary data.</text>
</comment>
<dbReference type="SUPFAM" id="SSF51735">
    <property type="entry name" value="NAD(P)-binding Rossmann-fold domains"/>
    <property type="match status" value="1"/>
</dbReference>
<proteinExistence type="inferred from homology"/>
<protein>
    <recommendedName>
        <fullName evidence="5 8">dTDP-glucose 4,6-dehydratase</fullName>
        <ecNumber evidence="4 8">4.2.1.46</ecNumber>
    </recommendedName>
</protein>
<keyword evidence="9" id="KW-0472">Membrane</keyword>
<dbReference type="GO" id="GO:0008460">
    <property type="term" value="F:dTDP-glucose 4,6-dehydratase activity"/>
    <property type="evidence" value="ECO:0007669"/>
    <property type="project" value="UniProtKB-EC"/>
</dbReference>